<dbReference type="InterPro" id="IPR014729">
    <property type="entry name" value="Rossmann-like_a/b/a_fold"/>
</dbReference>
<dbReference type="Gene3D" id="1.10.579.10">
    <property type="entry name" value="DNA Cyclobutane Dipyrimidine Photolyase, subunit A, domain 3"/>
    <property type="match status" value="1"/>
</dbReference>
<dbReference type="PANTHER" id="PTHR38657">
    <property type="entry name" value="SLR1343 PROTEIN"/>
    <property type="match status" value="1"/>
</dbReference>
<dbReference type="GO" id="GO:0016829">
    <property type="term" value="F:lyase activity"/>
    <property type="evidence" value="ECO:0007669"/>
    <property type="project" value="UniProtKB-KW"/>
</dbReference>
<name>A0A520S1X1_9GAMM</name>
<dbReference type="SUPFAM" id="SSF48173">
    <property type="entry name" value="Cryptochrome/photolyase FAD-binding domain"/>
    <property type="match status" value="1"/>
</dbReference>
<dbReference type="InterPro" id="IPR052551">
    <property type="entry name" value="UV-DNA_repair_photolyase"/>
</dbReference>
<dbReference type="PANTHER" id="PTHR38657:SF1">
    <property type="entry name" value="SLR1343 PROTEIN"/>
    <property type="match status" value="1"/>
</dbReference>
<proteinExistence type="predicted"/>
<dbReference type="EMBL" id="SHAH01000030">
    <property type="protein sequence ID" value="RZO76459.1"/>
    <property type="molecule type" value="Genomic_DNA"/>
</dbReference>
<organism evidence="1 2">
    <name type="scientific">OM182 bacterium</name>
    <dbReference type="NCBI Taxonomy" id="2510334"/>
    <lineage>
        <taxon>Bacteria</taxon>
        <taxon>Pseudomonadati</taxon>
        <taxon>Pseudomonadota</taxon>
        <taxon>Gammaproteobacteria</taxon>
        <taxon>OMG group</taxon>
        <taxon>OM182 clade</taxon>
    </lineage>
</organism>
<evidence type="ECO:0000313" key="2">
    <source>
        <dbReference type="Proteomes" id="UP000320404"/>
    </source>
</evidence>
<keyword evidence="1" id="KW-0456">Lyase</keyword>
<dbReference type="Pfam" id="PF04244">
    <property type="entry name" value="DPRP"/>
    <property type="match status" value="1"/>
</dbReference>
<dbReference type="AlphaFoldDB" id="A0A520S1X1"/>
<dbReference type="Proteomes" id="UP000320404">
    <property type="component" value="Unassembled WGS sequence"/>
</dbReference>
<dbReference type="InterPro" id="IPR036134">
    <property type="entry name" value="Crypto/Photolyase_FAD-like_sf"/>
</dbReference>
<dbReference type="Gene3D" id="1.25.40.80">
    <property type="match status" value="1"/>
</dbReference>
<protein>
    <submittedName>
        <fullName evidence="1">Cryptochrome/photolyase family protein</fullName>
    </submittedName>
</protein>
<reference evidence="1 2" key="1">
    <citation type="submission" date="2019-02" db="EMBL/GenBank/DDBJ databases">
        <title>Prokaryotic population dynamics and viral predation in marine succession experiment using metagenomics: the confinement effect.</title>
        <authorList>
            <person name="Haro-Moreno J.M."/>
            <person name="Rodriguez-Valera F."/>
            <person name="Lopez-Perez M."/>
        </authorList>
    </citation>
    <scope>NUCLEOTIDE SEQUENCE [LARGE SCALE GENOMIC DNA]</scope>
    <source>
        <strain evidence="1">MED-G158</strain>
    </source>
</reference>
<comment type="caution">
    <text evidence="1">The sequence shown here is derived from an EMBL/GenBank/DDBJ whole genome shotgun (WGS) entry which is preliminary data.</text>
</comment>
<dbReference type="InterPro" id="IPR007357">
    <property type="entry name" value="PhrB-like"/>
</dbReference>
<evidence type="ECO:0000313" key="1">
    <source>
        <dbReference type="EMBL" id="RZO76459.1"/>
    </source>
</evidence>
<gene>
    <name evidence="1" type="ORF">EVA69_02905</name>
</gene>
<dbReference type="Gene3D" id="1.10.10.1710">
    <property type="entry name" value="Deoxyribodipyrimidine photolyase-related"/>
    <property type="match status" value="1"/>
</dbReference>
<accession>A0A520S1X1</accession>
<dbReference type="Gene3D" id="3.40.50.620">
    <property type="entry name" value="HUPs"/>
    <property type="match status" value="1"/>
</dbReference>
<sequence>MVLGDQLNLQHSWYGTVDEKVLYVIAELRQETGYVKHHTQKLCAFFAAMKEFANALSVRGHEVLHLDLDDTATFDSLDDLIKNLCQRFDVTEFSYQQPDEYRLSEQLRQLQLPAMTAKCCVDTEHFLLPFDEIAEHFKPGKATRMEAFYRNMRRRLQILMDGNEPAGGRWNFDSENRNKLSKAAISELPAPLLFCNDVTEILNRLDRHKVERIGATRSSLPWPINRIQALELLQFFISHCLPNFGTYQDAMTAESPSDWSLYHSRLSFALNAKILHPREVVDHCIDVFEKSEAINLAQIEGFVRQIIGWREFIRGIYWRNMPDYQALNSLEAENALPDYFWTGNTNMRCMEKSIKNSLDYSYAHHIQRLMITGNFCLLTGIAPDEVDAWYLGIYIDALQWVELPNTRGMALHADGGIVGSKPYAAGGNYIKKMSDYCSSCHYDVKRKTGDGACPFNSLYWHFMARHQDRFRGNHRMRMLYGSWARMGEESQRAILEQAEGYLKDLNSL</sequence>